<dbReference type="EMBL" id="PEVZ01000054">
    <property type="protein sequence ID" value="PIU74091.1"/>
    <property type="molecule type" value="Genomic_DNA"/>
</dbReference>
<feature type="domain" description="HTH cro/C1-type" evidence="1">
    <location>
        <begin position="22"/>
        <end position="64"/>
    </location>
</feature>
<evidence type="ECO:0000313" key="2">
    <source>
        <dbReference type="EMBL" id="PIU74091.1"/>
    </source>
</evidence>
<evidence type="ECO:0000313" key="3">
    <source>
        <dbReference type="Proteomes" id="UP000229001"/>
    </source>
</evidence>
<protein>
    <recommendedName>
        <fullName evidence="1">HTH cro/C1-type domain-containing protein</fullName>
    </recommendedName>
</protein>
<proteinExistence type="predicted"/>
<dbReference type="GO" id="GO:0003677">
    <property type="term" value="F:DNA binding"/>
    <property type="evidence" value="ECO:0007669"/>
    <property type="project" value="InterPro"/>
</dbReference>
<sequence>MLIIDKYKVKEIMAKTKINNFTELAKMLGISKNQLSNILSNKFKPIKSNVEELANFLKVSPLKIIKEQKNK</sequence>
<accession>A0A2M7ATX8</accession>
<dbReference type="InterPro" id="IPR001387">
    <property type="entry name" value="Cro/C1-type_HTH"/>
</dbReference>
<name>A0A2M7ATX8_9BACT</name>
<dbReference type="PROSITE" id="PS50943">
    <property type="entry name" value="HTH_CROC1"/>
    <property type="match status" value="1"/>
</dbReference>
<dbReference type="Proteomes" id="UP000229001">
    <property type="component" value="Unassembled WGS sequence"/>
</dbReference>
<organism evidence="2 3">
    <name type="scientific">Candidatus Roizmanbacteria bacterium CG06_land_8_20_14_3_00_34_14</name>
    <dbReference type="NCBI Taxonomy" id="1974848"/>
    <lineage>
        <taxon>Bacteria</taxon>
        <taxon>Candidatus Roizmaniibacteriota</taxon>
    </lineage>
</organism>
<dbReference type="AlphaFoldDB" id="A0A2M7ATX8"/>
<dbReference type="Pfam" id="PF01381">
    <property type="entry name" value="HTH_3"/>
    <property type="match status" value="1"/>
</dbReference>
<evidence type="ECO:0000259" key="1">
    <source>
        <dbReference type="PROSITE" id="PS50943"/>
    </source>
</evidence>
<dbReference type="SMART" id="SM00530">
    <property type="entry name" value="HTH_XRE"/>
    <property type="match status" value="1"/>
</dbReference>
<dbReference type="SUPFAM" id="SSF47413">
    <property type="entry name" value="lambda repressor-like DNA-binding domains"/>
    <property type="match status" value="1"/>
</dbReference>
<dbReference type="Gene3D" id="1.10.260.40">
    <property type="entry name" value="lambda repressor-like DNA-binding domains"/>
    <property type="match status" value="1"/>
</dbReference>
<dbReference type="CDD" id="cd00093">
    <property type="entry name" value="HTH_XRE"/>
    <property type="match status" value="1"/>
</dbReference>
<gene>
    <name evidence="2" type="ORF">COS77_03450</name>
</gene>
<dbReference type="InterPro" id="IPR010982">
    <property type="entry name" value="Lambda_DNA-bd_dom_sf"/>
</dbReference>
<reference evidence="3" key="1">
    <citation type="submission" date="2017-09" db="EMBL/GenBank/DDBJ databases">
        <title>Depth-based differentiation of microbial function through sediment-hosted aquifers and enrichment of novel symbionts in the deep terrestrial subsurface.</title>
        <authorList>
            <person name="Probst A.J."/>
            <person name="Ladd B."/>
            <person name="Jarett J.K."/>
            <person name="Geller-Mcgrath D.E."/>
            <person name="Sieber C.M.K."/>
            <person name="Emerson J.B."/>
            <person name="Anantharaman K."/>
            <person name="Thomas B.C."/>
            <person name="Malmstrom R."/>
            <person name="Stieglmeier M."/>
            <person name="Klingl A."/>
            <person name="Woyke T."/>
            <person name="Ryan C.M."/>
            <person name="Banfield J.F."/>
        </authorList>
    </citation>
    <scope>NUCLEOTIDE SEQUENCE [LARGE SCALE GENOMIC DNA]</scope>
</reference>
<comment type="caution">
    <text evidence="2">The sequence shown here is derived from an EMBL/GenBank/DDBJ whole genome shotgun (WGS) entry which is preliminary data.</text>
</comment>